<dbReference type="PRINTS" id="PR00095">
    <property type="entry name" value="ANTSNTHASEI"/>
</dbReference>
<accession>A0A7L4UR01</accession>
<dbReference type="SUPFAM" id="SSF56322">
    <property type="entry name" value="ADC synthase"/>
    <property type="match status" value="1"/>
</dbReference>
<dbReference type="Proteomes" id="UP000251835">
    <property type="component" value="Unassembled WGS sequence"/>
</dbReference>
<dbReference type="InterPro" id="IPR019999">
    <property type="entry name" value="Anth_synth_I-like"/>
</dbReference>
<dbReference type="PANTHER" id="PTHR11236">
    <property type="entry name" value="AMINOBENZOATE/ANTHRANILATE SYNTHASE"/>
    <property type="match status" value="1"/>
</dbReference>
<dbReference type="EMBL" id="QENZ01000003">
    <property type="protein sequence ID" value="PVX51871.1"/>
    <property type="molecule type" value="Genomic_DNA"/>
</dbReference>
<name>A0A7L4UR01_BALHA</name>
<evidence type="ECO:0000313" key="3">
    <source>
        <dbReference type="Proteomes" id="UP000251835"/>
    </source>
</evidence>
<reference evidence="2 3" key="1">
    <citation type="submission" date="2018-05" db="EMBL/GenBank/DDBJ databases">
        <title>Genomic Encyclopedia of Type Strains, Phase IV (KMG-IV): sequencing the most valuable type-strain genomes for metagenomic binning, comparative biology and taxonomic classification.</title>
        <authorList>
            <person name="Goeker M."/>
        </authorList>
    </citation>
    <scope>NUCLEOTIDE SEQUENCE [LARGE SCALE GENOMIC DNA]</scope>
    <source>
        <strain evidence="2 3">DSM 28579</strain>
    </source>
</reference>
<dbReference type="RefSeq" id="WP_116495442.1">
    <property type="nucleotide sequence ID" value="NZ_QENZ01000003.1"/>
</dbReference>
<gene>
    <name evidence="2" type="ORF">C7377_0162</name>
</gene>
<feature type="domain" description="Chorismate-utilising enzyme C-terminal" evidence="1">
    <location>
        <begin position="140"/>
        <end position="396"/>
    </location>
</feature>
<dbReference type="Pfam" id="PF00425">
    <property type="entry name" value="Chorismate_bind"/>
    <property type="match status" value="1"/>
</dbReference>
<dbReference type="AlphaFoldDB" id="A0A7L4UR01"/>
<dbReference type="GO" id="GO:0000162">
    <property type="term" value="P:L-tryptophan biosynthetic process"/>
    <property type="evidence" value="ECO:0007669"/>
    <property type="project" value="TreeGrafter"/>
</dbReference>
<organism evidence="2 3">
    <name type="scientific">Balneicella halophila</name>
    <dbReference type="NCBI Taxonomy" id="1537566"/>
    <lineage>
        <taxon>Bacteria</taxon>
        <taxon>Pseudomonadati</taxon>
        <taxon>Bacteroidota</taxon>
        <taxon>Bacteroidia</taxon>
        <taxon>Bacteroidales</taxon>
        <taxon>Balneicellaceae</taxon>
        <taxon>Balneicella</taxon>
    </lineage>
</organism>
<dbReference type="InterPro" id="IPR015890">
    <property type="entry name" value="Chorismate_C"/>
</dbReference>
<dbReference type="Gene3D" id="3.60.120.10">
    <property type="entry name" value="Anthranilate synthase"/>
    <property type="match status" value="1"/>
</dbReference>
<evidence type="ECO:0000313" key="2">
    <source>
        <dbReference type="EMBL" id="PVX51871.1"/>
    </source>
</evidence>
<protein>
    <submittedName>
        <fullName evidence="2">Para-aminobenzoate synthetase component 1</fullName>
    </submittedName>
</protein>
<dbReference type="PANTHER" id="PTHR11236:SF50">
    <property type="entry name" value="AMINODEOXYCHORISMATE SYNTHASE COMPONENT 1"/>
    <property type="match status" value="1"/>
</dbReference>
<sequence>MQAVRVDNYEHFRAKLLQWASNFDCCVFLEDTFTKTIIVGVGVEKEYNTIEGLPKNEWMFGYISYDYKNKLEDLVSEHPETISFNDAYFFQPANVFILTGTEFSVQKSDFDIENLTEQILLTSIEKSDTTEVDVTNQLSKQEYLSRVQALQKHIHRGDIYEVNFCQEFVAEDAKLSPVSLYNQLIDVSPTPFASFLKHNGKYALCSSPERYVKKEGNEIISQPIKGTAKRGASLEEDKMLIEALQTNPKERAENVMAVDVVRNDFARVAKPGTVEVPELCKVYTFQQWHQMISTVTAKLPANATLNDVVNATFPMASMTGAPKISAMQLIEQYEVSKRGLYSGAIGYIQENGDFDFNVVIRTILYDSNNQKLSYTVGGAITAEADPEKEYEECLLKASAIRQILSGE</sequence>
<dbReference type="GO" id="GO:0046820">
    <property type="term" value="F:4-amino-4-deoxychorismate synthase activity"/>
    <property type="evidence" value="ECO:0007669"/>
    <property type="project" value="TreeGrafter"/>
</dbReference>
<keyword evidence="3" id="KW-1185">Reference proteome</keyword>
<comment type="caution">
    <text evidence="2">The sequence shown here is derived from an EMBL/GenBank/DDBJ whole genome shotgun (WGS) entry which is preliminary data.</text>
</comment>
<dbReference type="OrthoDB" id="9803598at2"/>
<evidence type="ECO:0000259" key="1">
    <source>
        <dbReference type="Pfam" id="PF00425"/>
    </source>
</evidence>
<proteinExistence type="predicted"/>
<dbReference type="InterPro" id="IPR005801">
    <property type="entry name" value="ADC_synthase"/>
</dbReference>